<dbReference type="GO" id="GO:0046983">
    <property type="term" value="F:protein dimerization activity"/>
    <property type="evidence" value="ECO:0007669"/>
    <property type="project" value="InterPro"/>
</dbReference>
<feature type="domain" description="BHLH" evidence="7">
    <location>
        <begin position="51"/>
        <end position="100"/>
    </location>
</feature>
<dbReference type="InterPro" id="IPR011598">
    <property type="entry name" value="bHLH_dom"/>
</dbReference>
<keyword evidence="4" id="KW-0804">Transcription</keyword>
<dbReference type="FunFam" id="4.10.280.10:FF:000089">
    <property type="entry name" value="Transcription factor LAX PANICLE"/>
    <property type="match status" value="1"/>
</dbReference>
<sequence>MHAVHDFMNMASYSETGYPYPSSSSSSPPPANNNKKDIKNKKGSKKVGMKLSTDPQSIAARQRRHRISDRFRILKSLVPGGSKMDTVTMLEEAIHYVKFLKAQIWLHQAAMSTTDHLPQNSHANYTDLNPNPNPNPNVLPSHHQQQQQQQLVYYSITAQGEEDMLSYLSYV</sequence>
<comment type="subcellular location">
    <subcellularLocation>
        <location evidence="1">Nucleus</location>
    </subcellularLocation>
</comment>
<reference evidence="9" key="1">
    <citation type="submission" date="2025-08" db="UniProtKB">
        <authorList>
            <consortium name="RefSeq"/>
        </authorList>
    </citation>
    <scope>IDENTIFICATION</scope>
</reference>
<dbReference type="InterPro" id="IPR045843">
    <property type="entry name" value="IND-like"/>
</dbReference>
<dbReference type="Gene3D" id="4.10.280.10">
    <property type="entry name" value="Helix-loop-helix DNA-binding domain"/>
    <property type="match status" value="1"/>
</dbReference>
<name>A0AB40BZ84_DIOCR</name>
<proteinExistence type="inferred from homology"/>
<evidence type="ECO:0000256" key="4">
    <source>
        <dbReference type="ARBA" id="ARBA00023163"/>
    </source>
</evidence>
<keyword evidence="3" id="KW-0805">Transcription regulation</keyword>
<keyword evidence="8" id="KW-1185">Reference proteome</keyword>
<evidence type="ECO:0000313" key="8">
    <source>
        <dbReference type="Proteomes" id="UP001515500"/>
    </source>
</evidence>
<dbReference type="GO" id="GO:0005634">
    <property type="term" value="C:nucleus"/>
    <property type="evidence" value="ECO:0007669"/>
    <property type="project" value="UniProtKB-SubCell"/>
</dbReference>
<dbReference type="SMART" id="SM00353">
    <property type="entry name" value="HLH"/>
    <property type="match status" value="1"/>
</dbReference>
<feature type="compositionally biased region" description="Basic residues" evidence="6">
    <location>
        <begin position="38"/>
        <end position="48"/>
    </location>
</feature>
<evidence type="ECO:0000256" key="6">
    <source>
        <dbReference type="SAM" id="MobiDB-lite"/>
    </source>
</evidence>
<dbReference type="PROSITE" id="PS50888">
    <property type="entry name" value="BHLH"/>
    <property type="match status" value="1"/>
</dbReference>
<comment type="similarity">
    <text evidence="2">Belongs to the bHLH protein family.</text>
</comment>
<dbReference type="GO" id="GO:0003700">
    <property type="term" value="F:DNA-binding transcription factor activity"/>
    <property type="evidence" value="ECO:0007669"/>
    <property type="project" value="InterPro"/>
</dbReference>
<dbReference type="GeneID" id="120269518"/>
<dbReference type="PANTHER" id="PTHR45914:SF2">
    <property type="entry name" value="TRANSCRIPTION FACTOR BHLH140-LIKE PROTEIN"/>
    <property type="match status" value="1"/>
</dbReference>
<feature type="compositionally biased region" description="Polar residues" evidence="6">
    <location>
        <begin position="116"/>
        <end position="128"/>
    </location>
</feature>
<evidence type="ECO:0000313" key="9">
    <source>
        <dbReference type="RefSeq" id="XP_039132791.1"/>
    </source>
</evidence>
<dbReference type="Pfam" id="PF00010">
    <property type="entry name" value="HLH"/>
    <property type="match status" value="1"/>
</dbReference>
<organism evidence="8 9">
    <name type="scientific">Dioscorea cayennensis subsp. rotundata</name>
    <name type="common">White Guinea yam</name>
    <name type="synonym">Dioscorea rotundata</name>
    <dbReference type="NCBI Taxonomy" id="55577"/>
    <lineage>
        <taxon>Eukaryota</taxon>
        <taxon>Viridiplantae</taxon>
        <taxon>Streptophyta</taxon>
        <taxon>Embryophyta</taxon>
        <taxon>Tracheophyta</taxon>
        <taxon>Spermatophyta</taxon>
        <taxon>Magnoliopsida</taxon>
        <taxon>Liliopsida</taxon>
        <taxon>Dioscoreales</taxon>
        <taxon>Dioscoreaceae</taxon>
        <taxon>Dioscorea</taxon>
    </lineage>
</organism>
<dbReference type="CDD" id="cd11454">
    <property type="entry name" value="bHLH_AtIND_like"/>
    <property type="match status" value="1"/>
</dbReference>
<dbReference type="PANTHER" id="PTHR45914">
    <property type="entry name" value="TRANSCRIPTION FACTOR HEC3-RELATED"/>
    <property type="match status" value="1"/>
</dbReference>
<dbReference type="AlphaFoldDB" id="A0AB40BZ84"/>
<dbReference type="RefSeq" id="XP_039132791.1">
    <property type="nucleotide sequence ID" value="XM_039276857.1"/>
</dbReference>
<evidence type="ECO:0000256" key="5">
    <source>
        <dbReference type="ARBA" id="ARBA00023242"/>
    </source>
</evidence>
<evidence type="ECO:0000256" key="2">
    <source>
        <dbReference type="ARBA" id="ARBA00005510"/>
    </source>
</evidence>
<dbReference type="SUPFAM" id="SSF47459">
    <property type="entry name" value="HLH, helix-loop-helix DNA-binding domain"/>
    <property type="match status" value="1"/>
</dbReference>
<dbReference type="Proteomes" id="UP001515500">
    <property type="component" value="Chromosome 9"/>
</dbReference>
<protein>
    <submittedName>
        <fullName evidence="9">Transcription factor LAX PANICLE 1-like</fullName>
    </submittedName>
</protein>
<gene>
    <name evidence="9" type="primary">LOC120269518</name>
</gene>
<accession>A0AB40BZ84</accession>
<feature type="region of interest" description="Disordered" evidence="6">
    <location>
        <begin position="17"/>
        <end position="64"/>
    </location>
</feature>
<keyword evidence="5" id="KW-0539">Nucleus</keyword>
<evidence type="ECO:0000256" key="3">
    <source>
        <dbReference type="ARBA" id="ARBA00023015"/>
    </source>
</evidence>
<feature type="region of interest" description="Disordered" evidence="6">
    <location>
        <begin position="116"/>
        <end position="145"/>
    </location>
</feature>
<dbReference type="InterPro" id="IPR036638">
    <property type="entry name" value="HLH_DNA-bd_sf"/>
</dbReference>
<evidence type="ECO:0000256" key="1">
    <source>
        <dbReference type="ARBA" id="ARBA00004123"/>
    </source>
</evidence>
<evidence type="ECO:0000259" key="7">
    <source>
        <dbReference type="PROSITE" id="PS50888"/>
    </source>
</evidence>